<organism evidence="3 4">
    <name type="scientific">Cystoisospora suis</name>
    <dbReference type="NCBI Taxonomy" id="483139"/>
    <lineage>
        <taxon>Eukaryota</taxon>
        <taxon>Sar</taxon>
        <taxon>Alveolata</taxon>
        <taxon>Apicomplexa</taxon>
        <taxon>Conoidasida</taxon>
        <taxon>Coccidia</taxon>
        <taxon>Eucoccidiorida</taxon>
        <taxon>Eimeriorina</taxon>
        <taxon>Sarcocystidae</taxon>
        <taxon>Cystoisospora</taxon>
    </lineage>
</organism>
<sequence length="718" mass="79375">VTPEGQLPQKEAEEIVESGEGDFPAQADGAPGGEGEYEDAAEEFFTAQESRLTADELPTGESLGQEPPVDTAGDAEASSADQGRRNRGLPSRVAQLLQLSFSDKSVALRETQLSATDLYLTNGSPAEHLACVEVKGRRQRKREHRKYCSTFRRQPRTRELCSLYSLYIDDQLRELNNCKGLFFFTCLEKLKLPLLQPMMTQFAVSEATSQGSRAGTRVTKRGKLIRLFKKRRTPRQGLEVLVEFDLGAAGLAQRVIRRKGAGVVGGFRSSSCVFEDAMLRTEKSKARQLGRAGKSSNQGPITHINRVHRISHLLSMGMLPRFDEMMLRLLFISFNDRKCSHRSWRSRRKKLKLRTAAGEEVSVAPADIFFRVLYKTLRQIFIPSADRCLQEESDDSPAGFNCTVLKQWLNFDAHWSKVVSAAMANNVEEAVRILDDLPRSIGQPGPPPTKSAVEEVIAQIEAQLQTALGLVASARRFSSKLIHFVGRSRMLRKAVIGIIMHLQRNRMSSMGVADDNGFLRDLPPADDDSEGVLSDSTVQAYQHIAASTVMCSTGLSGYAAFTEDCYKSFMDHVFSSWRNSPGLNVPTDSSFLELKKLADTLFNSRRDSEGVLLLEAPSFRQRESPSSRTMIGLNTSPQNDVALVSRVPSSRGSLSDLRSWKDSWSFLQFRPPKSLPQRILTSPSAILMLLGGLVAIGIFAPIVAALAAVFLSVGVIVI</sequence>
<evidence type="ECO:0000256" key="2">
    <source>
        <dbReference type="SAM" id="Phobius"/>
    </source>
</evidence>
<evidence type="ECO:0000313" key="3">
    <source>
        <dbReference type="EMBL" id="PHJ16959.1"/>
    </source>
</evidence>
<keyword evidence="2" id="KW-1133">Transmembrane helix</keyword>
<keyword evidence="2" id="KW-0472">Membrane</keyword>
<name>A0A2C6KIM2_9APIC</name>
<feature type="transmembrane region" description="Helical" evidence="2">
    <location>
        <begin position="686"/>
        <end position="717"/>
    </location>
</feature>
<dbReference type="AlphaFoldDB" id="A0A2C6KIM2"/>
<evidence type="ECO:0000313" key="4">
    <source>
        <dbReference type="Proteomes" id="UP000221165"/>
    </source>
</evidence>
<keyword evidence="4" id="KW-1185">Reference proteome</keyword>
<keyword evidence="2 3" id="KW-0812">Transmembrane</keyword>
<accession>A0A2C6KIM2</accession>
<comment type="caution">
    <text evidence="3">The sequence shown here is derived from an EMBL/GenBank/DDBJ whole genome shotgun (WGS) entry which is preliminary data.</text>
</comment>
<protein>
    <submittedName>
        <fullName evidence="3">Transmembrane protein</fullName>
    </submittedName>
</protein>
<feature type="non-terminal residue" evidence="3">
    <location>
        <position position="718"/>
    </location>
</feature>
<dbReference type="Proteomes" id="UP000221165">
    <property type="component" value="Unassembled WGS sequence"/>
</dbReference>
<feature type="non-terminal residue" evidence="3">
    <location>
        <position position="1"/>
    </location>
</feature>
<proteinExistence type="predicted"/>
<feature type="region of interest" description="Disordered" evidence="1">
    <location>
        <begin position="1"/>
        <end position="89"/>
    </location>
</feature>
<dbReference type="EMBL" id="MIGC01005432">
    <property type="protein sequence ID" value="PHJ16959.1"/>
    <property type="molecule type" value="Genomic_DNA"/>
</dbReference>
<dbReference type="OrthoDB" id="332810at2759"/>
<dbReference type="GeneID" id="94432550"/>
<gene>
    <name evidence="3" type="ORF">CSUI_009223</name>
</gene>
<reference evidence="3 4" key="1">
    <citation type="journal article" date="2017" name="Int. J. Parasitol.">
        <title>The genome of the protozoan parasite Cystoisospora suis and a reverse vaccinology approach to identify vaccine candidates.</title>
        <authorList>
            <person name="Palmieri N."/>
            <person name="Shrestha A."/>
            <person name="Ruttkowski B."/>
            <person name="Beck T."/>
            <person name="Vogl C."/>
            <person name="Tomley F."/>
            <person name="Blake D.P."/>
            <person name="Joachim A."/>
        </authorList>
    </citation>
    <scope>NUCLEOTIDE SEQUENCE [LARGE SCALE GENOMIC DNA]</scope>
    <source>
        <strain evidence="3 4">Wien I</strain>
    </source>
</reference>
<dbReference type="RefSeq" id="XP_067918684.1">
    <property type="nucleotide sequence ID" value="XM_068069339.1"/>
</dbReference>
<dbReference type="VEuPathDB" id="ToxoDB:CSUI_009223"/>
<evidence type="ECO:0000256" key="1">
    <source>
        <dbReference type="SAM" id="MobiDB-lite"/>
    </source>
</evidence>